<protein>
    <recommendedName>
        <fullName evidence="8">Cell division protein ZipA</fullName>
    </recommendedName>
</protein>
<dbReference type="InterPro" id="IPR036765">
    <property type="entry name" value="ZipA_FtsZ-bd_C_sf"/>
</dbReference>
<comment type="function">
    <text evidence="8">Essential cell division protein that stabilizes the FtsZ protofilaments by cross-linking them and that serves as a cytoplasmic membrane anchor for the Z ring. Also required for the recruitment to the septal ring of downstream cell division proteins.</text>
</comment>
<dbReference type="GO" id="GO:0032153">
    <property type="term" value="C:cell division site"/>
    <property type="evidence" value="ECO:0007669"/>
    <property type="project" value="TreeGrafter"/>
</dbReference>
<dbReference type="Proteomes" id="UP000219042">
    <property type="component" value="Unassembled WGS sequence"/>
</dbReference>
<keyword evidence="7 8" id="KW-0131">Cell cycle</keyword>
<evidence type="ECO:0000256" key="8">
    <source>
        <dbReference type="RuleBase" id="RU003612"/>
    </source>
</evidence>
<feature type="transmembrane region" description="Helical" evidence="11">
    <location>
        <begin position="6"/>
        <end position="25"/>
    </location>
</feature>
<dbReference type="OrthoDB" id="7054914at2"/>
<dbReference type="GO" id="GO:0005886">
    <property type="term" value="C:plasma membrane"/>
    <property type="evidence" value="ECO:0007669"/>
    <property type="project" value="UniProtKB-SubCell"/>
</dbReference>
<evidence type="ECO:0000256" key="1">
    <source>
        <dbReference type="ARBA" id="ARBA00022475"/>
    </source>
</evidence>
<dbReference type="PANTHER" id="PTHR38685">
    <property type="entry name" value="CELL DIVISION PROTEIN ZIPA"/>
    <property type="match status" value="1"/>
</dbReference>
<evidence type="ECO:0000313" key="14">
    <source>
        <dbReference type="Proteomes" id="UP000219042"/>
    </source>
</evidence>
<dbReference type="Gene3D" id="3.30.1400.10">
    <property type="entry name" value="ZipA, C-terminal FtsZ-binding domain"/>
    <property type="match status" value="1"/>
</dbReference>
<dbReference type="InterPro" id="IPR011919">
    <property type="entry name" value="Cell_div_ZipA"/>
</dbReference>
<feature type="region of interest" description="Disordered" evidence="10">
    <location>
        <begin position="66"/>
        <end position="123"/>
    </location>
</feature>
<dbReference type="PANTHER" id="PTHR38685:SF1">
    <property type="entry name" value="CELL DIVISION PROTEIN ZIPA"/>
    <property type="match status" value="1"/>
</dbReference>
<dbReference type="Pfam" id="PF04354">
    <property type="entry name" value="ZipA_C"/>
    <property type="match status" value="1"/>
</dbReference>
<comment type="similarity">
    <text evidence="8">Belongs to the ZipA family.</text>
</comment>
<dbReference type="RefSeq" id="WP_097079994.1">
    <property type="nucleotide sequence ID" value="NZ_BAABHT010000014.1"/>
</dbReference>
<keyword evidence="2 9" id="KW-0997">Cell inner membrane</keyword>
<dbReference type="EMBL" id="OANT01000009">
    <property type="protein sequence ID" value="SNX46248.1"/>
    <property type="molecule type" value="Genomic_DNA"/>
</dbReference>
<evidence type="ECO:0000256" key="7">
    <source>
        <dbReference type="ARBA" id="ARBA00023306"/>
    </source>
</evidence>
<dbReference type="InterPro" id="IPR007449">
    <property type="entry name" value="ZipA_FtsZ-bd_C"/>
</dbReference>
<dbReference type="SMART" id="SM00771">
    <property type="entry name" value="ZipA_C"/>
    <property type="match status" value="1"/>
</dbReference>
<evidence type="ECO:0000256" key="6">
    <source>
        <dbReference type="ARBA" id="ARBA00023136"/>
    </source>
</evidence>
<keyword evidence="6 9" id="KW-0472">Membrane</keyword>
<evidence type="ECO:0000256" key="9">
    <source>
        <dbReference type="RuleBase" id="RU003613"/>
    </source>
</evidence>
<keyword evidence="1 9" id="KW-1003">Cell membrane</keyword>
<feature type="domain" description="ZipA C-terminal FtsZ-binding" evidence="12">
    <location>
        <begin position="226"/>
        <end position="358"/>
    </location>
</feature>
<evidence type="ECO:0000256" key="2">
    <source>
        <dbReference type="ARBA" id="ARBA00022519"/>
    </source>
</evidence>
<organism evidence="13 14">
    <name type="scientific">Acinetobacter puyangensis</name>
    <dbReference type="NCBI Taxonomy" id="1096779"/>
    <lineage>
        <taxon>Bacteria</taxon>
        <taxon>Pseudomonadati</taxon>
        <taxon>Pseudomonadota</taxon>
        <taxon>Gammaproteobacteria</taxon>
        <taxon>Moraxellales</taxon>
        <taxon>Moraxellaceae</taxon>
        <taxon>Acinetobacter</taxon>
    </lineage>
</organism>
<sequence>MDQAWEIIGIVIAVLMVIIGLRLLFKKPQTSQPIEQTELIVDAQSQQPIVPRHLRPEAVKLAPVTTTGETTSAASASLPNQELASQSNAEQATGQNVATESKAEHDAETSSISDKAKHSAEPDELDQIIEQLKDEAELVDDAKQVIVNQDSTPEIEIIDTLEVEKTQDNSPQDVIVENIEIEEKDAAEKISVNAIEAVEWQDEADVIDAHLSEQNRQDEESALAKAQQLIALYMYPNPGRALSGERTLKMLLKYGLRYGEMSCFHRYEDADKPSPLMFSVLRINEDGAPSGFDLESLPSEEVKGLAFFLALPNPHAVTGFDMMVSLAGLMARDTDGMVFDEQSLELTPQLRDHWRHFVIEYKPV</sequence>
<comment type="subcellular location">
    <subcellularLocation>
        <location evidence="9">Cell inner membrane</location>
        <topology evidence="9">Single-pass type I membrane protein</topology>
    </subcellularLocation>
</comment>
<keyword evidence="4 9" id="KW-0812">Transmembrane</keyword>
<evidence type="ECO:0000256" key="4">
    <source>
        <dbReference type="ARBA" id="ARBA00022692"/>
    </source>
</evidence>
<evidence type="ECO:0000313" key="13">
    <source>
        <dbReference type="EMBL" id="SNX46248.1"/>
    </source>
</evidence>
<evidence type="ECO:0000256" key="11">
    <source>
        <dbReference type="SAM" id="Phobius"/>
    </source>
</evidence>
<keyword evidence="3 8" id="KW-0132">Cell division</keyword>
<name>A0A240EC08_9GAMM</name>
<keyword evidence="5 11" id="KW-1133">Transmembrane helix</keyword>
<evidence type="ECO:0000256" key="10">
    <source>
        <dbReference type="SAM" id="MobiDB-lite"/>
    </source>
</evidence>
<reference evidence="14" key="1">
    <citation type="submission" date="2016-09" db="EMBL/GenBank/DDBJ databases">
        <authorList>
            <person name="Varghese N."/>
            <person name="Submissions S."/>
        </authorList>
    </citation>
    <scope>NUCLEOTIDE SEQUENCE [LARGE SCALE GENOMIC DNA]</scope>
    <source>
        <strain evidence="14">ANC 4466</strain>
    </source>
</reference>
<feature type="compositionally biased region" description="Low complexity" evidence="10">
    <location>
        <begin position="66"/>
        <end position="77"/>
    </location>
</feature>
<keyword evidence="14" id="KW-1185">Reference proteome</keyword>
<accession>A0A240EC08</accession>
<dbReference type="SUPFAM" id="SSF64383">
    <property type="entry name" value="Cell-division protein ZipA, C-terminal domain"/>
    <property type="match status" value="1"/>
</dbReference>
<feature type="compositionally biased region" description="Polar residues" evidence="10">
    <location>
        <begin position="78"/>
        <end position="99"/>
    </location>
</feature>
<proteinExistence type="inferred from homology"/>
<dbReference type="GO" id="GO:0000917">
    <property type="term" value="P:division septum assembly"/>
    <property type="evidence" value="ECO:0007669"/>
    <property type="project" value="TreeGrafter"/>
</dbReference>
<dbReference type="AlphaFoldDB" id="A0A240EC08"/>
<evidence type="ECO:0000259" key="12">
    <source>
        <dbReference type="SMART" id="SM00771"/>
    </source>
</evidence>
<gene>
    <name evidence="13" type="ORF">SAMN05421731_10980</name>
</gene>
<feature type="compositionally biased region" description="Basic and acidic residues" evidence="10">
    <location>
        <begin position="101"/>
        <end position="121"/>
    </location>
</feature>
<evidence type="ECO:0000256" key="5">
    <source>
        <dbReference type="ARBA" id="ARBA00022989"/>
    </source>
</evidence>
<evidence type="ECO:0000256" key="3">
    <source>
        <dbReference type="ARBA" id="ARBA00022618"/>
    </source>
</evidence>